<dbReference type="OrthoDB" id="46352at2"/>
<evidence type="ECO:0000313" key="2">
    <source>
        <dbReference type="Proteomes" id="UP000077096"/>
    </source>
</evidence>
<protein>
    <submittedName>
        <fullName evidence="1">Uncharacterized protein</fullName>
    </submittedName>
</protein>
<dbReference type="PATRIC" id="fig|93466.3.peg.1953"/>
<name>A0A172T5I3_FERPE</name>
<dbReference type="Proteomes" id="UP000077096">
    <property type="component" value="Chromosome"/>
</dbReference>
<evidence type="ECO:0000313" key="1">
    <source>
        <dbReference type="EMBL" id="ANE42103.1"/>
    </source>
</evidence>
<dbReference type="AlphaFoldDB" id="A0A172T5I3"/>
<reference evidence="1 2" key="1">
    <citation type="submission" date="2014-08" db="EMBL/GenBank/DDBJ databases">
        <title>Fervidobacterium pennivorans DYC genome.</title>
        <authorList>
            <person name="Wushke S."/>
        </authorList>
    </citation>
    <scope>NUCLEOTIDE SEQUENCE [LARGE SCALE GENOMIC DNA]</scope>
    <source>
        <strain evidence="1 2">DYC</strain>
    </source>
</reference>
<gene>
    <name evidence="1" type="ORF">JM64_09390</name>
</gene>
<accession>A0A172T5I3</accession>
<dbReference type="KEGG" id="fng:JM64_09390"/>
<dbReference type="EMBL" id="CP011393">
    <property type="protein sequence ID" value="ANE42103.1"/>
    <property type="molecule type" value="Genomic_DNA"/>
</dbReference>
<proteinExistence type="predicted"/>
<organism evidence="1 2">
    <name type="scientific">Fervidobacterium pennivorans</name>
    <dbReference type="NCBI Taxonomy" id="93466"/>
    <lineage>
        <taxon>Bacteria</taxon>
        <taxon>Thermotogati</taxon>
        <taxon>Thermotogota</taxon>
        <taxon>Thermotogae</taxon>
        <taxon>Thermotogales</taxon>
        <taxon>Fervidobacteriaceae</taxon>
        <taxon>Fervidobacterium</taxon>
    </lineage>
</organism>
<sequence length="258" mass="29391">MSQEFYFCEVEHKNGVVRLAIDASLVIGVSNVAFPAPKEIEVFGFALHDGFLYPVVTHSGLDEPVFKYYLILKEYAFGVTRIIEKVQAVPIPFSPDTPLNKDDQFRRLSEYSGVIVAAEGCTQQHYYVYNTYCVTLPKTARVVKQDRKNDEKERIRELKNKYVIVGNTFAMPLSNVLNILSADVVTPFKIEEWDGFIDYNKIIPVKNIDTGKFVVITQNVAYRTSRVAISDGNILRKETSNETYLETPEGIYKILEHS</sequence>